<dbReference type="EMBL" id="JBFQGM010000004">
    <property type="protein sequence ID" value="MFL9461814.1"/>
    <property type="molecule type" value="Genomic_DNA"/>
</dbReference>
<dbReference type="InterPro" id="IPR021527">
    <property type="entry name" value="DUF2795"/>
</dbReference>
<proteinExistence type="predicted"/>
<comment type="caution">
    <text evidence="1">The sequence shown here is derived from an EMBL/GenBank/DDBJ whole genome shotgun (WGS) entry which is preliminary data.</text>
</comment>
<evidence type="ECO:0000313" key="1">
    <source>
        <dbReference type="EMBL" id="MFL9461814.1"/>
    </source>
</evidence>
<dbReference type="Pfam" id="PF11387">
    <property type="entry name" value="DUF2795"/>
    <property type="match status" value="1"/>
</dbReference>
<reference evidence="1 2" key="1">
    <citation type="submission" date="2024-07" db="EMBL/GenBank/DDBJ databases">
        <authorList>
            <person name="Tripathy S."/>
        </authorList>
    </citation>
    <scope>NUCLEOTIDE SEQUENCE [LARGE SCALE GENOMIC DNA]</scope>
    <source>
        <strain evidence="1 2">VB-61278_2</strain>
    </source>
</reference>
<name>A0ABW8WLH6_9CYAN</name>
<protein>
    <submittedName>
        <fullName evidence="1">DUF2795 domain-containing protein</fullName>
    </submittedName>
</protein>
<sequence>MMFRVNRVQLQKNLNEVQYPVSKKDLIFYAEEKGVDERVLRALRHLPNQQYETATDVSQAMGMMA</sequence>
<dbReference type="Proteomes" id="UP001628874">
    <property type="component" value="Unassembled WGS sequence"/>
</dbReference>
<organism evidence="1 2">
    <name type="scientific">Scytonema tolypothrichoides VB-61278_2</name>
    <dbReference type="NCBI Taxonomy" id="3232314"/>
    <lineage>
        <taxon>Bacteria</taxon>
        <taxon>Bacillati</taxon>
        <taxon>Cyanobacteriota</taxon>
        <taxon>Cyanophyceae</taxon>
        <taxon>Nostocales</taxon>
        <taxon>Scytonemataceae</taxon>
        <taxon>Scytonema</taxon>
    </lineage>
</organism>
<dbReference type="RefSeq" id="WP_237266043.1">
    <property type="nucleotide sequence ID" value="NZ_JBFQGM010000004.1"/>
</dbReference>
<gene>
    <name evidence="1" type="ORF">AB0759_14380</name>
</gene>
<keyword evidence="2" id="KW-1185">Reference proteome</keyword>
<evidence type="ECO:0000313" key="2">
    <source>
        <dbReference type="Proteomes" id="UP001628874"/>
    </source>
</evidence>
<accession>A0ABW8WLH6</accession>